<dbReference type="HOGENOM" id="CLU_2723915_0_0_1"/>
<evidence type="ECO:0000313" key="1">
    <source>
        <dbReference type="EMBL" id="KIK43096.1"/>
    </source>
</evidence>
<dbReference type="InParanoid" id="A0A0D0AMP5"/>
<dbReference type="AlphaFoldDB" id="A0A0D0AMP5"/>
<accession>A0A0D0AMP5</accession>
<protein>
    <submittedName>
        <fullName evidence="1">Uncharacterized protein</fullName>
    </submittedName>
</protein>
<keyword evidence="2" id="KW-1185">Reference proteome</keyword>
<gene>
    <name evidence="1" type="ORF">CY34DRAFT_804180</name>
</gene>
<proteinExistence type="predicted"/>
<dbReference type="EMBL" id="KN835221">
    <property type="protein sequence ID" value="KIK43096.1"/>
    <property type="molecule type" value="Genomic_DNA"/>
</dbReference>
<sequence>MDRHISQSSDSWCFAISRKLWWRRSDFYLAGPRRLMYTSTRGPVVAWNVVRRFEFCAGTVTDLKDNLRVTGS</sequence>
<evidence type="ECO:0000313" key="2">
    <source>
        <dbReference type="Proteomes" id="UP000054485"/>
    </source>
</evidence>
<reference evidence="2" key="2">
    <citation type="submission" date="2015-01" db="EMBL/GenBank/DDBJ databases">
        <title>Evolutionary Origins and Diversification of the Mycorrhizal Mutualists.</title>
        <authorList>
            <consortium name="DOE Joint Genome Institute"/>
            <consortium name="Mycorrhizal Genomics Consortium"/>
            <person name="Kohler A."/>
            <person name="Kuo A."/>
            <person name="Nagy L.G."/>
            <person name="Floudas D."/>
            <person name="Copeland A."/>
            <person name="Barry K.W."/>
            <person name="Cichocki N."/>
            <person name="Veneault-Fourrey C."/>
            <person name="LaButti K."/>
            <person name="Lindquist E.A."/>
            <person name="Lipzen A."/>
            <person name="Lundell T."/>
            <person name="Morin E."/>
            <person name="Murat C."/>
            <person name="Riley R."/>
            <person name="Ohm R."/>
            <person name="Sun H."/>
            <person name="Tunlid A."/>
            <person name="Henrissat B."/>
            <person name="Grigoriev I.V."/>
            <person name="Hibbett D.S."/>
            <person name="Martin F."/>
        </authorList>
    </citation>
    <scope>NUCLEOTIDE SEQUENCE [LARGE SCALE GENOMIC DNA]</scope>
    <source>
        <strain evidence="2">UH-Slu-Lm8-n1</strain>
    </source>
</reference>
<name>A0A0D0AMP5_9AGAM</name>
<organism evidence="1 2">
    <name type="scientific">Suillus luteus UH-Slu-Lm8-n1</name>
    <dbReference type="NCBI Taxonomy" id="930992"/>
    <lineage>
        <taxon>Eukaryota</taxon>
        <taxon>Fungi</taxon>
        <taxon>Dikarya</taxon>
        <taxon>Basidiomycota</taxon>
        <taxon>Agaricomycotina</taxon>
        <taxon>Agaricomycetes</taxon>
        <taxon>Agaricomycetidae</taxon>
        <taxon>Boletales</taxon>
        <taxon>Suillineae</taxon>
        <taxon>Suillaceae</taxon>
        <taxon>Suillus</taxon>
    </lineage>
</organism>
<dbReference type="Proteomes" id="UP000054485">
    <property type="component" value="Unassembled WGS sequence"/>
</dbReference>
<reference evidence="1 2" key="1">
    <citation type="submission" date="2014-04" db="EMBL/GenBank/DDBJ databases">
        <authorList>
            <consortium name="DOE Joint Genome Institute"/>
            <person name="Kuo A."/>
            <person name="Ruytinx J."/>
            <person name="Rineau F."/>
            <person name="Colpaert J."/>
            <person name="Kohler A."/>
            <person name="Nagy L.G."/>
            <person name="Floudas D."/>
            <person name="Copeland A."/>
            <person name="Barry K.W."/>
            <person name="Cichocki N."/>
            <person name="Veneault-Fourrey C."/>
            <person name="LaButti K."/>
            <person name="Lindquist E.A."/>
            <person name="Lipzen A."/>
            <person name="Lundell T."/>
            <person name="Morin E."/>
            <person name="Murat C."/>
            <person name="Sun H."/>
            <person name="Tunlid A."/>
            <person name="Henrissat B."/>
            <person name="Grigoriev I.V."/>
            <person name="Hibbett D.S."/>
            <person name="Martin F."/>
            <person name="Nordberg H.P."/>
            <person name="Cantor M.N."/>
            <person name="Hua S.X."/>
        </authorList>
    </citation>
    <scope>NUCLEOTIDE SEQUENCE [LARGE SCALE GENOMIC DNA]</scope>
    <source>
        <strain evidence="1 2">UH-Slu-Lm8-n1</strain>
    </source>
</reference>